<comment type="caution">
    <text evidence="14">The sequence shown here is derived from an EMBL/GenBank/DDBJ whole genome shotgun (WGS) entry which is preliminary data.</text>
</comment>
<feature type="domain" description="DAGKc" evidence="13">
    <location>
        <begin position="1"/>
        <end position="127"/>
    </location>
</feature>
<dbReference type="PANTHER" id="PTHR12358">
    <property type="entry name" value="SPHINGOSINE KINASE"/>
    <property type="match status" value="1"/>
</dbReference>
<gene>
    <name evidence="14" type="ORF">H9964_07590</name>
</gene>
<evidence type="ECO:0000256" key="12">
    <source>
        <dbReference type="ARBA" id="ARBA00023264"/>
    </source>
</evidence>
<dbReference type="InterPro" id="IPR005218">
    <property type="entry name" value="Diacylglycerol/lipid_kinase"/>
</dbReference>
<evidence type="ECO:0000256" key="9">
    <source>
        <dbReference type="ARBA" id="ARBA00022842"/>
    </source>
</evidence>
<keyword evidence="7 14" id="KW-0418">Kinase</keyword>
<dbReference type="InterPro" id="IPR017438">
    <property type="entry name" value="ATP-NAD_kinase_N"/>
</dbReference>
<evidence type="ECO:0000259" key="13">
    <source>
        <dbReference type="PROSITE" id="PS50146"/>
    </source>
</evidence>
<evidence type="ECO:0000256" key="1">
    <source>
        <dbReference type="ARBA" id="ARBA00001946"/>
    </source>
</evidence>
<comment type="cofactor">
    <cofactor evidence="1">
        <name>Mg(2+)</name>
        <dbReference type="ChEBI" id="CHEBI:18420"/>
    </cofactor>
</comment>
<evidence type="ECO:0000256" key="3">
    <source>
        <dbReference type="ARBA" id="ARBA00022516"/>
    </source>
</evidence>
<dbReference type="PANTHER" id="PTHR12358:SF106">
    <property type="entry name" value="LIPID KINASE YEGS"/>
    <property type="match status" value="1"/>
</dbReference>
<keyword evidence="11" id="KW-0594">Phospholipid biosynthesis</keyword>
<dbReference type="GO" id="GO:0005524">
    <property type="term" value="F:ATP binding"/>
    <property type="evidence" value="ECO:0007669"/>
    <property type="project" value="UniProtKB-KW"/>
</dbReference>
<dbReference type="InterPro" id="IPR050187">
    <property type="entry name" value="Lipid_Phosphate_FormReg"/>
</dbReference>
<dbReference type="InterPro" id="IPR001206">
    <property type="entry name" value="Diacylglycerol_kinase_cat_dom"/>
</dbReference>
<keyword evidence="12" id="KW-1208">Phospholipid metabolism</keyword>
<dbReference type="GO" id="GO:0046872">
    <property type="term" value="F:metal ion binding"/>
    <property type="evidence" value="ECO:0007669"/>
    <property type="project" value="UniProtKB-KW"/>
</dbReference>
<keyword evidence="9" id="KW-0460">Magnesium</keyword>
<keyword evidence="4" id="KW-0808">Transferase</keyword>
<evidence type="ECO:0000256" key="8">
    <source>
        <dbReference type="ARBA" id="ARBA00022840"/>
    </source>
</evidence>
<evidence type="ECO:0000256" key="2">
    <source>
        <dbReference type="ARBA" id="ARBA00005983"/>
    </source>
</evidence>
<dbReference type="NCBIfam" id="TIGR00147">
    <property type="entry name" value="YegS/Rv2252/BmrU family lipid kinase"/>
    <property type="match status" value="1"/>
</dbReference>
<dbReference type="Gene3D" id="2.60.200.40">
    <property type="match status" value="1"/>
</dbReference>
<evidence type="ECO:0000256" key="10">
    <source>
        <dbReference type="ARBA" id="ARBA00023098"/>
    </source>
</evidence>
<evidence type="ECO:0000256" key="11">
    <source>
        <dbReference type="ARBA" id="ARBA00023209"/>
    </source>
</evidence>
<keyword evidence="10" id="KW-0443">Lipid metabolism</keyword>
<keyword evidence="3" id="KW-0444">Lipid biosynthesis</keyword>
<organism evidence="14 15">
    <name type="scientific">Candidatus Gallimonas intestinavium</name>
    <dbReference type="NCBI Taxonomy" id="2838603"/>
    <lineage>
        <taxon>Bacteria</taxon>
        <taxon>Bacillati</taxon>
        <taxon>Bacillota</taxon>
        <taxon>Clostridia</taxon>
        <taxon>Candidatus Gallimonas</taxon>
    </lineage>
</organism>
<dbReference type="Proteomes" id="UP000824102">
    <property type="component" value="Unassembled WGS sequence"/>
</dbReference>
<keyword evidence="8" id="KW-0067">ATP-binding</keyword>
<reference evidence="14" key="1">
    <citation type="journal article" date="2021" name="PeerJ">
        <title>Extensive microbial diversity within the chicken gut microbiome revealed by metagenomics and culture.</title>
        <authorList>
            <person name="Gilroy R."/>
            <person name="Ravi A."/>
            <person name="Getino M."/>
            <person name="Pursley I."/>
            <person name="Horton D.L."/>
            <person name="Alikhan N.F."/>
            <person name="Baker D."/>
            <person name="Gharbi K."/>
            <person name="Hall N."/>
            <person name="Watson M."/>
            <person name="Adriaenssens E.M."/>
            <person name="Foster-Nyarko E."/>
            <person name="Jarju S."/>
            <person name="Secka A."/>
            <person name="Antonio M."/>
            <person name="Oren A."/>
            <person name="Chaudhuri R.R."/>
            <person name="La Ragione R."/>
            <person name="Hildebrand F."/>
            <person name="Pallen M.J."/>
        </authorList>
    </citation>
    <scope>NUCLEOTIDE SEQUENCE</scope>
    <source>
        <strain evidence="14">ChiW7-2402</strain>
    </source>
</reference>
<dbReference type="Pfam" id="PF00781">
    <property type="entry name" value="DAGK_cat"/>
    <property type="match status" value="1"/>
</dbReference>
<evidence type="ECO:0000256" key="7">
    <source>
        <dbReference type="ARBA" id="ARBA00022777"/>
    </source>
</evidence>
<comment type="similarity">
    <text evidence="2">Belongs to the diacylglycerol/lipid kinase family.</text>
</comment>
<evidence type="ECO:0000256" key="6">
    <source>
        <dbReference type="ARBA" id="ARBA00022741"/>
    </source>
</evidence>
<dbReference type="EMBL" id="DXBB01000110">
    <property type="protein sequence ID" value="HIZ73429.1"/>
    <property type="molecule type" value="Genomic_DNA"/>
</dbReference>
<evidence type="ECO:0000313" key="15">
    <source>
        <dbReference type="Proteomes" id="UP000824102"/>
    </source>
</evidence>
<dbReference type="PROSITE" id="PS50146">
    <property type="entry name" value="DAGK"/>
    <property type="match status" value="1"/>
</dbReference>
<keyword evidence="6" id="KW-0547">Nucleotide-binding</keyword>
<evidence type="ECO:0000256" key="5">
    <source>
        <dbReference type="ARBA" id="ARBA00022723"/>
    </source>
</evidence>
<dbReference type="SMART" id="SM00046">
    <property type="entry name" value="DAGKc"/>
    <property type="match status" value="1"/>
</dbReference>
<evidence type="ECO:0000256" key="4">
    <source>
        <dbReference type="ARBA" id="ARBA00022679"/>
    </source>
</evidence>
<dbReference type="InterPro" id="IPR045540">
    <property type="entry name" value="YegS/DAGK_C"/>
</dbReference>
<evidence type="ECO:0000313" key="14">
    <source>
        <dbReference type="EMBL" id="HIZ73429.1"/>
    </source>
</evidence>
<dbReference type="Pfam" id="PF19279">
    <property type="entry name" value="YegS_C"/>
    <property type="match status" value="1"/>
</dbReference>
<proteinExistence type="inferred from homology"/>
<dbReference type="AlphaFoldDB" id="A0A9D2G5B8"/>
<dbReference type="GO" id="GO:0008654">
    <property type="term" value="P:phospholipid biosynthetic process"/>
    <property type="evidence" value="ECO:0007669"/>
    <property type="project" value="UniProtKB-KW"/>
</dbReference>
<reference evidence="14" key="2">
    <citation type="submission" date="2021-04" db="EMBL/GenBank/DDBJ databases">
        <authorList>
            <person name="Gilroy R."/>
        </authorList>
    </citation>
    <scope>NUCLEOTIDE SEQUENCE</scope>
    <source>
        <strain evidence="14">ChiW7-2402</strain>
    </source>
</reference>
<dbReference type="GO" id="GO:0016301">
    <property type="term" value="F:kinase activity"/>
    <property type="evidence" value="ECO:0007669"/>
    <property type="project" value="UniProtKB-KW"/>
</dbReference>
<keyword evidence="5" id="KW-0479">Metal-binding</keyword>
<dbReference type="GO" id="GO:0005886">
    <property type="term" value="C:plasma membrane"/>
    <property type="evidence" value="ECO:0007669"/>
    <property type="project" value="TreeGrafter"/>
</dbReference>
<dbReference type="InterPro" id="IPR016064">
    <property type="entry name" value="NAD/diacylglycerol_kinase_sf"/>
</dbReference>
<protein>
    <submittedName>
        <fullName evidence="14">YegS/Rv2252/BmrU family lipid kinase</fullName>
    </submittedName>
</protein>
<accession>A0A9D2G5B8</accession>
<name>A0A9D2G5B8_9FIRM</name>
<dbReference type="Gene3D" id="3.40.50.10330">
    <property type="entry name" value="Probable inorganic polyphosphate/atp-NAD kinase, domain 1"/>
    <property type="match status" value="1"/>
</dbReference>
<sequence length="300" mass="32763">MRCLFLYHEGSGRGTVAKKLPLIKRRLSRRYQQVDIVCTTSADELMTHVREGMSTYDAVVFSGGDGTFNDVLQAAEGSETPLGYLPTGTVNDVARSLGIPRNIKGALNVILSGCAERLDCMKIGARRAMYIVAAGAFTSATYTTPQAMKRVMGAAAYAVEAVLHNLDFQVFPLKINCDGKTIETSAVLVFVLNGRSVAGFPINREGSMNDGKLEIVVIRQAKRPNLLQKLTKYLSLASLFLFGCKVKKKDILTMSGKRIDIETEENVVWDFDGEEGVTGSIKVTAERGNVKLFVPRGKKV</sequence>
<dbReference type="SUPFAM" id="SSF111331">
    <property type="entry name" value="NAD kinase/diacylglycerol kinase-like"/>
    <property type="match status" value="1"/>
</dbReference>